<reference evidence="2" key="1">
    <citation type="journal article" name="BMC Genomics">
        <title>Long-read sequencing and de novo genome assembly of marine medaka (Oryzias melastigma).</title>
        <authorList>
            <person name="Liang P."/>
            <person name="Saqib H.S.A."/>
            <person name="Ni X."/>
            <person name="Shen Y."/>
        </authorList>
    </citation>
    <scope>NUCLEOTIDE SEQUENCE</scope>
    <source>
        <strain evidence="2">Bigg-433</strain>
    </source>
</reference>
<feature type="compositionally biased region" description="Basic residues" evidence="1">
    <location>
        <begin position="163"/>
        <end position="172"/>
    </location>
</feature>
<dbReference type="Proteomes" id="UP000646548">
    <property type="component" value="Unassembled WGS sequence"/>
</dbReference>
<dbReference type="SMART" id="SM00384">
    <property type="entry name" value="AT_hook"/>
    <property type="match status" value="5"/>
</dbReference>
<dbReference type="EMBL" id="WKFB01000424">
    <property type="protein sequence ID" value="KAF6723495.1"/>
    <property type="molecule type" value="Genomic_DNA"/>
</dbReference>
<comment type="caution">
    <text evidence="2">The sequence shown here is derived from an EMBL/GenBank/DDBJ whole genome shotgun (WGS) entry which is preliminary data.</text>
</comment>
<dbReference type="PRINTS" id="PR00929">
    <property type="entry name" value="ATHOOK"/>
</dbReference>
<accession>A0A834CAS4</accession>
<feature type="region of interest" description="Disordered" evidence="1">
    <location>
        <begin position="1"/>
        <end position="240"/>
    </location>
</feature>
<dbReference type="GO" id="GO:0003677">
    <property type="term" value="F:DNA binding"/>
    <property type="evidence" value="ECO:0007669"/>
    <property type="project" value="InterPro"/>
</dbReference>
<evidence type="ECO:0000313" key="3">
    <source>
        <dbReference type="Proteomes" id="UP000646548"/>
    </source>
</evidence>
<dbReference type="AlphaFoldDB" id="A0A834CAS4"/>
<protein>
    <recommendedName>
        <fullName evidence="4">High mobility group AT-hook 1a</fullName>
    </recommendedName>
</protein>
<dbReference type="InterPro" id="IPR017956">
    <property type="entry name" value="AT_hook_DNA-bd_motif"/>
</dbReference>
<name>A0A834CAS4_ORYME</name>
<dbReference type="Pfam" id="PF02178">
    <property type="entry name" value="AT_hook"/>
    <property type="match status" value="4"/>
</dbReference>
<gene>
    <name evidence="2" type="ORF">FQA47_005177</name>
</gene>
<evidence type="ECO:0000313" key="2">
    <source>
        <dbReference type="EMBL" id="KAF6723495.1"/>
    </source>
</evidence>
<proteinExistence type="predicted"/>
<organism evidence="2 3">
    <name type="scientific">Oryzias melastigma</name>
    <name type="common">Marine medaka</name>
    <dbReference type="NCBI Taxonomy" id="30732"/>
    <lineage>
        <taxon>Eukaryota</taxon>
        <taxon>Metazoa</taxon>
        <taxon>Chordata</taxon>
        <taxon>Craniata</taxon>
        <taxon>Vertebrata</taxon>
        <taxon>Euteleostomi</taxon>
        <taxon>Actinopterygii</taxon>
        <taxon>Neopterygii</taxon>
        <taxon>Teleostei</taxon>
        <taxon>Neoteleostei</taxon>
        <taxon>Acanthomorphata</taxon>
        <taxon>Ovalentaria</taxon>
        <taxon>Atherinomorphae</taxon>
        <taxon>Beloniformes</taxon>
        <taxon>Adrianichthyidae</taxon>
        <taxon>Oryziinae</taxon>
        <taxon>Oryzias</taxon>
    </lineage>
</organism>
<feature type="compositionally biased region" description="Basic residues" evidence="1">
    <location>
        <begin position="108"/>
        <end position="119"/>
    </location>
</feature>
<evidence type="ECO:0000256" key="1">
    <source>
        <dbReference type="SAM" id="MobiDB-lite"/>
    </source>
</evidence>
<feature type="compositionally biased region" description="Polar residues" evidence="1">
    <location>
        <begin position="28"/>
        <end position="38"/>
    </location>
</feature>
<evidence type="ECO:0008006" key="4">
    <source>
        <dbReference type="Google" id="ProtNLM"/>
    </source>
</evidence>
<sequence>MEEEKVAEVNSDSSNGSTKAEGGGGPQGSSKLQVSDLNWTGLDPDDDEPTQDQDRGGQAQNPPQTPRGRGRPKGSKKAASSKDGVAKKRGRPKKVPPAEDLPNGGSRPSKRGRPKGSTKRKSETTGGDEDGGGSATPRQRGRPKKKPRLESSVSAGGSDLQKHSQKTRRGRPLKAELPKSTFNGMTKRRGRPRKNHQESGNLAVLTDGPPTKEEGAGSPQRLSEQEAPRLCGVQKVRAPP</sequence>